<sequence length="252" mass="29247">ILIEKYGSRFLENHILLPRSGDMRRHIRVQGSSIGGSKKTMGGYWSKSENQNEENMRIEMGMPQIILNYAFLLEENSYFEDALKVYERGVKKFKYPHTKFGWCREDKARAGESFFEYDVSMRAMKVYGKATKKVPEGQVSHVILPLFPLFSAHKQLSVLNFESPFVICRRKNKELNKAGFPEDEMTSLEKQAAHDPNVCHSYTKRWWKATRVCELRSHLKGIGNILNFLKRGIGNILNFLKRVTMGLMEKSK</sequence>
<comment type="caution">
    <text evidence="3">The sequence shown here is derived from an EMBL/GenBank/DDBJ whole genome shotgun (WGS) entry which is preliminary data.</text>
</comment>
<keyword evidence="1" id="KW-0677">Repeat</keyword>
<keyword evidence="4" id="KW-1185">Reference proteome</keyword>
<name>A0ABQ7Y4E4_BRANA</name>
<dbReference type="EMBL" id="JAGKQM010000018">
    <property type="protein sequence ID" value="KAH0863047.1"/>
    <property type="molecule type" value="Genomic_DNA"/>
</dbReference>
<organism evidence="3 4">
    <name type="scientific">Brassica napus</name>
    <name type="common">Rape</name>
    <dbReference type="NCBI Taxonomy" id="3708"/>
    <lineage>
        <taxon>Eukaryota</taxon>
        <taxon>Viridiplantae</taxon>
        <taxon>Streptophyta</taxon>
        <taxon>Embryophyta</taxon>
        <taxon>Tracheophyta</taxon>
        <taxon>Spermatophyta</taxon>
        <taxon>Magnoliopsida</taxon>
        <taxon>eudicotyledons</taxon>
        <taxon>Gunneridae</taxon>
        <taxon>Pentapetalae</taxon>
        <taxon>rosids</taxon>
        <taxon>malvids</taxon>
        <taxon>Brassicales</taxon>
        <taxon>Brassicaceae</taxon>
        <taxon>Brassiceae</taxon>
        <taxon>Brassica</taxon>
    </lineage>
</organism>
<evidence type="ECO:0000259" key="2">
    <source>
        <dbReference type="Pfam" id="PF23231"/>
    </source>
</evidence>
<gene>
    <name evidence="3" type="ORF">HID58_080258</name>
</gene>
<dbReference type="Pfam" id="PF23231">
    <property type="entry name" value="HAT_Syf1_CNRKL1_C"/>
    <property type="match status" value="1"/>
</dbReference>
<feature type="non-terminal residue" evidence="3">
    <location>
        <position position="1"/>
    </location>
</feature>
<accession>A0ABQ7Y4E4</accession>
<evidence type="ECO:0000313" key="4">
    <source>
        <dbReference type="Proteomes" id="UP000824890"/>
    </source>
</evidence>
<feature type="domain" description="Pre-mRNA-splicing factor Syf1/CRNKL1-like C-terminal HAT-repeats" evidence="2">
    <location>
        <begin position="56"/>
        <end position="102"/>
    </location>
</feature>
<evidence type="ECO:0000256" key="1">
    <source>
        <dbReference type="ARBA" id="ARBA00022737"/>
    </source>
</evidence>
<proteinExistence type="predicted"/>
<dbReference type="InterPro" id="IPR055430">
    <property type="entry name" value="HAT_Syf1_CNRKL1_C"/>
</dbReference>
<reference evidence="3 4" key="1">
    <citation type="submission" date="2021-05" db="EMBL/GenBank/DDBJ databases">
        <title>Genome Assembly of Synthetic Allotetraploid Brassica napus Reveals Homoeologous Exchanges between Subgenomes.</title>
        <authorList>
            <person name="Davis J.T."/>
        </authorList>
    </citation>
    <scope>NUCLEOTIDE SEQUENCE [LARGE SCALE GENOMIC DNA]</scope>
    <source>
        <strain evidence="4">cv. Da-Ae</strain>
        <tissue evidence="3">Seedling</tissue>
    </source>
</reference>
<dbReference type="Proteomes" id="UP000824890">
    <property type="component" value="Unassembled WGS sequence"/>
</dbReference>
<evidence type="ECO:0000313" key="3">
    <source>
        <dbReference type="EMBL" id="KAH0863047.1"/>
    </source>
</evidence>
<protein>
    <recommendedName>
        <fullName evidence="2">Pre-mRNA-splicing factor Syf1/CRNKL1-like C-terminal HAT-repeats domain-containing protein</fullName>
    </recommendedName>
</protein>